<proteinExistence type="predicted"/>
<dbReference type="InParanoid" id="A0A1Y2LY10"/>
<dbReference type="EMBL" id="KZ107845">
    <property type="protein sequence ID" value="OSS48683.1"/>
    <property type="molecule type" value="Genomic_DNA"/>
</dbReference>
<feature type="region of interest" description="Disordered" evidence="1">
    <location>
        <begin position="83"/>
        <end position="133"/>
    </location>
</feature>
<reference evidence="2 3" key="1">
    <citation type="journal article" date="2017" name="Genome Announc.">
        <title>Genome sequence of the saprophytic ascomycete Epicoccum nigrum ICMP 19927 strain isolated from New Zealand.</title>
        <authorList>
            <person name="Fokin M."/>
            <person name="Fleetwood D."/>
            <person name="Weir B.S."/>
            <person name="Villas-Boas S.G."/>
        </authorList>
    </citation>
    <scope>NUCLEOTIDE SEQUENCE [LARGE SCALE GENOMIC DNA]</scope>
    <source>
        <strain evidence="2 3">ICMP 19927</strain>
    </source>
</reference>
<accession>A0A1Y2LY10</accession>
<evidence type="ECO:0000313" key="2">
    <source>
        <dbReference type="EMBL" id="OSS48683.1"/>
    </source>
</evidence>
<dbReference type="Proteomes" id="UP000193240">
    <property type="component" value="Unassembled WGS sequence"/>
</dbReference>
<feature type="region of interest" description="Disordered" evidence="1">
    <location>
        <begin position="1"/>
        <end position="38"/>
    </location>
</feature>
<evidence type="ECO:0000313" key="3">
    <source>
        <dbReference type="Proteomes" id="UP000193240"/>
    </source>
</evidence>
<protein>
    <submittedName>
        <fullName evidence="2">Uncharacterized protein</fullName>
    </submittedName>
</protein>
<gene>
    <name evidence="2" type="ORF">B5807_07002</name>
</gene>
<sequence length="197" mass="20721">MSATTSACHEESDSEWSITAAAGSERAHSVLSRSGSMGAVPALSCTTQSSKATLPTAPPAPQEDTDTAIPLATLIHTAQCHNNHAGLSAGDAPRKEPMHKAQQQEPGHDTAIPLTTHTAEGHHHNDNKSTAGDSAVLHQRTSSFNTRVNKLAPLTAFGSLFTPIRGLPTLLACALPFLKEDEHLQSQQQVQAAGSKR</sequence>
<keyword evidence="3" id="KW-1185">Reference proteome</keyword>
<organism evidence="2 3">
    <name type="scientific">Epicoccum nigrum</name>
    <name type="common">Soil fungus</name>
    <name type="synonym">Epicoccum purpurascens</name>
    <dbReference type="NCBI Taxonomy" id="105696"/>
    <lineage>
        <taxon>Eukaryota</taxon>
        <taxon>Fungi</taxon>
        <taxon>Dikarya</taxon>
        <taxon>Ascomycota</taxon>
        <taxon>Pezizomycotina</taxon>
        <taxon>Dothideomycetes</taxon>
        <taxon>Pleosporomycetidae</taxon>
        <taxon>Pleosporales</taxon>
        <taxon>Pleosporineae</taxon>
        <taxon>Didymellaceae</taxon>
        <taxon>Epicoccum</taxon>
    </lineage>
</organism>
<dbReference type="AlphaFoldDB" id="A0A1Y2LY10"/>
<evidence type="ECO:0000256" key="1">
    <source>
        <dbReference type="SAM" id="MobiDB-lite"/>
    </source>
</evidence>
<name>A0A1Y2LY10_EPING</name>